<dbReference type="GO" id="GO:0032259">
    <property type="term" value="P:methylation"/>
    <property type="evidence" value="ECO:0007669"/>
    <property type="project" value="UniProtKB-KW"/>
</dbReference>
<dbReference type="AlphaFoldDB" id="A0A168HGW5"/>
<dbReference type="InterPro" id="IPR029063">
    <property type="entry name" value="SAM-dependent_MTases_sf"/>
</dbReference>
<dbReference type="EMBL" id="AMYB01000009">
    <property type="protein sequence ID" value="OAC98771.1"/>
    <property type="molecule type" value="Genomic_DNA"/>
</dbReference>
<name>A0A168HGW5_MUCCL</name>
<evidence type="ECO:0000256" key="1">
    <source>
        <dbReference type="ARBA" id="ARBA00008361"/>
    </source>
</evidence>
<dbReference type="OrthoDB" id="10027013at2759"/>
<dbReference type="Proteomes" id="UP000077051">
    <property type="component" value="Unassembled WGS sequence"/>
</dbReference>
<evidence type="ECO:0000313" key="6">
    <source>
        <dbReference type="Proteomes" id="UP000077051"/>
    </source>
</evidence>
<dbReference type="GO" id="GO:0008757">
    <property type="term" value="F:S-adenosylmethionine-dependent methyltransferase activity"/>
    <property type="evidence" value="ECO:0007669"/>
    <property type="project" value="InterPro"/>
</dbReference>
<keyword evidence="2" id="KW-0489">Methyltransferase</keyword>
<dbReference type="PANTHER" id="PTHR44942">
    <property type="entry name" value="METHYLTRANSF_11 DOMAIN-CONTAINING PROTEIN"/>
    <property type="match status" value="1"/>
</dbReference>
<dbReference type="InterPro" id="IPR013216">
    <property type="entry name" value="Methyltransf_11"/>
</dbReference>
<proteinExistence type="inferred from homology"/>
<protein>
    <recommendedName>
        <fullName evidence="4">Methyltransferase type 11 domain-containing protein</fullName>
    </recommendedName>
</protein>
<dbReference type="VEuPathDB" id="FungiDB:MUCCIDRAFT_181374"/>
<dbReference type="InterPro" id="IPR051052">
    <property type="entry name" value="Diverse_substrate_MTase"/>
</dbReference>
<sequence>MSASNVSYKGGAYSQFRPSYSDEIYSLIYKFHDQNNGDYNLVIDSGTGTGQAAIELCKKFKSVYGIDTLAEQINNAVPRDNITYQVGAGEDLSQFGDHSVDMITVGTAFHWFDHDKFFKEAKRVLKHNTGTLAVFGYFFPVISNEPKANELVKKLVDKFEKYTNPNVRFVQNMYRDIVFPFKEQAWYITPKSEDTTNISLPTTGSLMEASMTMENYRHYMKTASAYFNYMEDHPNDDPVDKLVEDIMKTLNITDNQHVINLEWPTALVLARND</sequence>
<dbReference type="Pfam" id="PF08241">
    <property type="entry name" value="Methyltransf_11"/>
    <property type="match status" value="1"/>
</dbReference>
<keyword evidence="6" id="KW-1185">Reference proteome</keyword>
<dbReference type="Gene3D" id="3.40.50.150">
    <property type="entry name" value="Vaccinia Virus protein VP39"/>
    <property type="match status" value="1"/>
</dbReference>
<evidence type="ECO:0000256" key="2">
    <source>
        <dbReference type="ARBA" id="ARBA00022603"/>
    </source>
</evidence>
<dbReference type="CDD" id="cd02440">
    <property type="entry name" value="AdoMet_MTases"/>
    <property type="match status" value="1"/>
</dbReference>
<keyword evidence="3" id="KW-0808">Transferase</keyword>
<dbReference type="PANTHER" id="PTHR44942:SF4">
    <property type="entry name" value="METHYLTRANSFERASE TYPE 11 DOMAIN-CONTAINING PROTEIN"/>
    <property type="match status" value="1"/>
</dbReference>
<dbReference type="SUPFAM" id="SSF53335">
    <property type="entry name" value="S-adenosyl-L-methionine-dependent methyltransferases"/>
    <property type="match status" value="1"/>
</dbReference>
<feature type="domain" description="Methyltransferase type 11" evidence="4">
    <location>
        <begin position="44"/>
        <end position="128"/>
    </location>
</feature>
<reference evidence="5 6" key="1">
    <citation type="submission" date="2015-06" db="EMBL/GenBank/DDBJ databases">
        <title>Expansion of signal transduction pathways in fungi by whole-genome duplication.</title>
        <authorList>
            <consortium name="DOE Joint Genome Institute"/>
            <person name="Corrochano L.M."/>
            <person name="Kuo A."/>
            <person name="Marcet-Houben M."/>
            <person name="Polaino S."/>
            <person name="Salamov A."/>
            <person name="Villalobos J.M."/>
            <person name="Alvarez M.I."/>
            <person name="Avalos J."/>
            <person name="Benito E.P."/>
            <person name="Benoit I."/>
            <person name="Burger G."/>
            <person name="Camino L.P."/>
            <person name="Canovas D."/>
            <person name="Cerda-Olmedo E."/>
            <person name="Cheng J.-F."/>
            <person name="Dominguez A."/>
            <person name="Elias M."/>
            <person name="Eslava A.P."/>
            <person name="Glaser F."/>
            <person name="Grimwood J."/>
            <person name="Gutierrez G."/>
            <person name="Heitman J."/>
            <person name="Henrissat B."/>
            <person name="Iturriaga E.A."/>
            <person name="Lang B.F."/>
            <person name="Lavin J.L."/>
            <person name="Lee S."/>
            <person name="Li W."/>
            <person name="Lindquist E."/>
            <person name="Lopez-Garcia S."/>
            <person name="Luque E.M."/>
            <person name="Marcos A.T."/>
            <person name="Martin J."/>
            <person name="Mccluskey K."/>
            <person name="Medina H.R."/>
            <person name="Miralles-Duran A."/>
            <person name="Miyazaki A."/>
            <person name="Munoz-Torres E."/>
            <person name="Oguiza J.A."/>
            <person name="Ohm R."/>
            <person name="Olmedo M."/>
            <person name="Orejas M."/>
            <person name="Ortiz-Castellanos L."/>
            <person name="Pisabarro A.G."/>
            <person name="Rodriguez-Romero J."/>
            <person name="Ruiz-Herrera J."/>
            <person name="Ruiz-Vazquez R."/>
            <person name="Sanz C."/>
            <person name="Schackwitz W."/>
            <person name="Schmutz J."/>
            <person name="Shahriari M."/>
            <person name="Shelest E."/>
            <person name="Silva-Franco F."/>
            <person name="Soanes D."/>
            <person name="Syed K."/>
            <person name="Tagua V.G."/>
            <person name="Talbot N.J."/>
            <person name="Thon M."/>
            <person name="De Vries R.P."/>
            <person name="Wiebenga A."/>
            <person name="Yadav J.S."/>
            <person name="Braun E.L."/>
            <person name="Baker S."/>
            <person name="Garre V."/>
            <person name="Horwitz B."/>
            <person name="Torres-Martinez S."/>
            <person name="Idnurm A."/>
            <person name="Herrera-Estrella A."/>
            <person name="Gabaldon T."/>
            <person name="Grigoriev I.V."/>
        </authorList>
    </citation>
    <scope>NUCLEOTIDE SEQUENCE [LARGE SCALE GENOMIC DNA]</scope>
    <source>
        <strain evidence="5 6">CBS 277.49</strain>
    </source>
</reference>
<organism evidence="5 6">
    <name type="scientific">Mucor lusitanicus CBS 277.49</name>
    <dbReference type="NCBI Taxonomy" id="747725"/>
    <lineage>
        <taxon>Eukaryota</taxon>
        <taxon>Fungi</taxon>
        <taxon>Fungi incertae sedis</taxon>
        <taxon>Mucoromycota</taxon>
        <taxon>Mucoromycotina</taxon>
        <taxon>Mucoromycetes</taxon>
        <taxon>Mucorales</taxon>
        <taxon>Mucorineae</taxon>
        <taxon>Mucoraceae</taxon>
        <taxon>Mucor</taxon>
    </lineage>
</organism>
<evidence type="ECO:0000259" key="4">
    <source>
        <dbReference type="Pfam" id="PF08241"/>
    </source>
</evidence>
<dbReference type="STRING" id="747725.A0A168HGW5"/>
<comment type="caution">
    <text evidence="5">The sequence shown here is derived from an EMBL/GenBank/DDBJ whole genome shotgun (WGS) entry which is preliminary data.</text>
</comment>
<comment type="similarity">
    <text evidence="1">Belongs to the methyltransferase superfamily.</text>
</comment>
<accession>A0A168HGW5</accession>
<evidence type="ECO:0000256" key="3">
    <source>
        <dbReference type="ARBA" id="ARBA00022679"/>
    </source>
</evidence>
<evidence type="ECO:0000313" key="5">
    <source>
        <dbReference type="EMBL" id="OAC98771.1"/>
    </source>
</evidence>
<gene>
    <name evidence="5" type="ORF">MUCCIDRAFT_181374</name>
</gene>